<accession>A0A7C9F7Z0</accession>
<dbReference type="PANTHER" id="PTHR43135">
    <property type="entry name" value="ALPHA-D-RIBOSE 1-METHYLPHOSPHONATE 5-TRIPHOSPHATE DIPHOSPHATASE"/>
    <property type="match status" value="1"/>
</dbReference>
<dbReference type="SUPFAM" id="SSF51338">
    <property type="entry name" value="Composite domain of metallo-dependent hydrolases"/>
    <property type="match status" value="1"/>
</dbReference>
<dbReference type="Gene3D" id="1.20.58.520">
    <property type="entry name" value="Amidohydrolase"/>
    <property type="match status" value="1"/>
</dbReference>
<dbReference type="PANTHER" id="PTHR43135:SF3">
    <property type="entry name" value="ALPHA-D-RIBOSE 1-METHYLPHOSPHONATE 5-TRIPHOSPHATE DIPHOSPHATASE"/>
    <property type="match status" value="1"/>
</dbReference>
<dbReference type="InterPro" id="IPR032466">
    <property type="entry name" value="Metal_Hydrolase"/>
</dbReference>
<reference evidence="2 3" key="1">
    <citation type="submission" date="2019-10" db="EMBL/GenBank/DDBJ databases">
        <title>Draft Genome Sequence of Cytophagaceae sp. SJW1-29.</title>
        <authorList>
            <person name="Choi A."/>
        </authorList>
    </citation>
    <scope>NUCLEOTIDE SEQUENCE [LARGE SCALE GENOMIC DNA]</scope>
    <source>
        <strain evidence="2 3">SJW1-29</strain>
    </source>
</reference>
<sequence length="476" mass="53638">MLSTGILILNSMKCIRLFTLLLISIQAFSQKYAIEKVSIIPMDQGITLENQTLLMENGKIIEIGSAAQITIPNGFQIIDGKGKFLMPGLSDMHAHFFNEQGEYKNTIEAELKVMLANGLTMVRIMAGHPNYLQARQSVREKRWLGPDLVVASPQLVGRWPWDTTFRNYAVVDTPAKAEDAVRRFKKEGYDAIKITFMVDRPAFDAINKTAKEVGIKVVGHVGPKVKLPVALAAGEQIDHMDEFIDTLLPDTSYNHGESVSDMNLWRMNAWNTVPYLDESKIPALSQMVKKSGIYVCPTNYFFISCFGASFTEDHYRSKPDFGYIPQAILPERWRVMQLQRKMPIPPESIEKYVAIRKKLTKSLWEAEVPLMAGSDSPEWFLMTGFSIHDELRTFVDAGLSPFAALQTATVHPADYLGLPQKGRIKKGMDADLVLLNQNPLENIDHTKMIAGVFKNGQWFSRTALDEFLSESKKVLE</sequence>
<dbReference type="Gene3D" id="2.30.40.10">
    <property type="entry name" value="Urease, subunit C, domain 1"/>
    <property type="match status" value="2"/>
</dbReference>
<dbReference type="InterPro" id="IPR011059">
    <property type="entry name" value="Metal-dep_hydrolase_composite"/>
</dbReference>
<gene>
    <name evidence="2" type="ORF">GBK04_21565</name>
</gene>
<keyword evidence="3" id="KW-1185">Reference proteome</keyword>
<dbReference type="InterPro" id="IPR051781">
    <property type="entry name" value="Metallo-dep_Hydrolase"/>
</dbReference>
<evidence type="ECO:0000313" key="3">
    <source>
        <dbReference type="Proteomes" id="UP000479293"/>
    </source>
</evidence>
<dbReference type="Pfam" id="PF01979">
    <property type="entry name" value="Amidohydro_1"/>
    <property type="match status" value="1"/>
</dbReference>
<feature type="domain" description="Amidohydrolase-related" evidence="1">
    <location>
        <begin position="84"/>
        <end position="458"/>
    </location>
</feature>
<keyword evidence="2" id="KW-0378">Hydrolase</keyword>
<protein>
    <submittedName>
        <fullName evidence="2">Amidohydrolase family protein</fullName>
    </submittedName>
</protein>
<proteinExistence type="predicted"/>
<dbReference type="Gene3D" id="3.20.20.140">
    <property type="entry name" value="Metal-dependent hydrolases"/>
    <property type="match status" value="1"/>
</dbReference>
<comment type="caution">
    <text evidence="2">The sequence shown here is derived from an EMBL/GenBank/DDBJ whole genome shotgun (WGS) entry which is preliminary data.</text>
</comment>
<evidence type="ECO:0000259" key="1">
    <source>
        <dbReference type="Pfam" id="PF01979"/>
    </source>
</evidence>
<dbReference type="GO" id="GO:0016810">
    <property type="term" value="F:hydrolase activity, acting on carbon-nitrogen (but not peptide) bonds"/>
    <property type="evidence" value="ECO:0007669"/>
    <property type="project" value="InterPro"/>
</dbReference>
<organism evidence="2 3">
    <name type="scientific">Salmonirosea aquatica</name>
    <dbReference type="NCBI Taxonomy" id="2654236"/>
    <lineage>
        <taxon>Bacteria</taxon>
        <taxon>Pseudomonadati</taxon>
        <taxon>Bacteroidota</taxon>
        <taxon>Cytophagia</taxon>
        <taxon>Cytophagales</taxon>
        <taxon>Spirosomataceae</taxon>
        <taxon>Salmonirosea</taxon>
    </lineage>
</organism>
<evidence type="ECO:0000313" key="2">
    <source>
        <dbReference type="EMBL" id="MPR35866.1"/>
    </source>
</evidence>
<name>A0A7C9F7Z0_9BACT</name>
<dbReference type="Gene3D" id="3.30.110.90">
    <property type="entry name" value="Amidohydrolase"/>
    <property type="match status" value="1"/>
</dbReference>
<dbReference type="Proteomes" id="UP000479293">
    <property type="component" value="Unassembled WGS sequence"/>
</dbReference>
<dbReference type="SUPFAM" id="SSF51556">
    <property type="entry name" value="Metallo-dependent hydrolases"/>
    <property type="match status" value="1"/>
</dbReference>
<dbReference type="AlphaFoldDB" id="A0A7C9F7Z0"/>
<dbReference type="InterPro" id="IPR006680">
    <property type="entry name" value="Amidohydro-rel"/>
</dbReference>
<dbReference type="EMBL" id="WHLY01000002">
    <property type="protein sequence ID" value="MPR35866.1"/>
    <property type="molecule type" value="Genomic_DNA"/>
</dbReference>